<reference evidence="1 2" key="1">
    <citation type="submission" date="2018-04" db="EMBL/GenBank/DDBJ databases">
        <title>Camelliibacillus theae gen. nov., sp. nov., isolated from Pu'er tea.</title>
        <authorList>
            <person name="Niu L."/>
        </authorList>
    </citation>
    <scope>NUCLEOTIDE SEQUENCE [LARGE SCALE GENOMIC DNA]</scope>
    <source>
        <strain evidence="1 2">T8</strain>
    </source>
</reference>
<evidence type="ECO:0000313" key="1">
    <source>
        <dbReference type="EMBL" id="PWA07901.1"/>
    </source>
</evidence>
<comment type="caution">
    <text evidence="1">The sequence shown here is derived from an EMBL/GenBank/DDBJ whole genome shotgun (WGS) entry which is preliminary data.</text>
</comment>
<accession>A0A2U1JRW0</accession>
<proteinExistence type="predicted"/>
<sequence length="552" mass="64678">MNYNEFMRAVDKKLSTMSEMEKTEWIHNLARTKKEHERISFLNSLDEKQGYPAIADRKWIEDWCNKVENEEIYFECRGYEEYGESYWDSDYIYDYYDSFEIGKDLSTAFQVAEDLLFQKDYKQASELYDRLCRMTFNVLDTDTEEWDELGLEDIVEKELVDLDLKQIALHLMYTKYQVTEGEERTAALYQYLTWNMCENINVEEMLTVGPEELEGIGFFMEEWISFLKNTEGDRAGKLLLEACIFQGGISRLCETAREVSARHPVLYKYACEYLINDNKEPECEKIGLEAIRVLPENLMIRAEIAELTAMAAEQLEHPDIIKECYEAAFYADSTVNNYLRLFELPDYQNIVDKAAKYAKTLPENSIRGLNHNMKQMTVNHLSMEHKKIIRFFNGEFDYVYEACKNDKTTLGWSSCFKGIAIPLFILFLDKNKKITKAGQQLINGIAYRLGFIEEDDMESFLDLFLNWKEKVVLANEQYEKYIEWIKKEVDQRTEAVVGGGYRKSYYKAAALIAALGETLESNGKMNGKMVTIEHYKKLHSRKRAFKAEIEML</sequence>
<protein>
    <submittedName>
        <fullName evidence="1">Uncharacterized protein</fullName>
    </submittedName>
</protein>
<organism evidence="1 2">
    <name type="scientific">Pueribacillus theae</name>
    <dbReference type="NCBI Taxonomy" id="2171751"/>
    <lineage>
        <taxon>Bacteria</taxon>
        <taxon>Bacillati</taxon>
        <taxon>Bacillota</taxon>
        <taxon>Bacilli</taxon>
        <taxon>Bacillales</taxon>
        <taxon>Bacillaceae</taxon>
        <taxon>Pueribacillus</taxon>
    </lineage>
</organism>
<dbReference type="EMBL" id="QCZG01000045">
    <property type="protein sequence ID" value="PWA07901.1"/>
    <property type="molecule type" value="Genomic_DNA"/>
</dbReference>
<dbReference type="OrthoDB" id="1656051at2"/>
<evidence type="ECO:0000313" key="2">
    <source>
        <dbReference type="Proteomes" id="UP000245998"/>
    </source>
</evidence>
<dbReference type="RefSeq" id="WP_116555905.1">
    <property type="nucleotide sequence ID" value="NZ_QCZG01000045.1"/>
</dbReference>
<dbReference type="AlphaFoldDB" id="A0A2U1JRW0"/>
<keyword evidence="2" id="KW-1185">Reference proteome</keyword>
<dbReference type="Proteomes" id="UP000245998">
    <property type="component" value="Unassembled WGS sequence"/>
</dbReference>
<name>A0A2U1JRW0_9BACI</name>
<gene>
    <name evidence="1" type="ORF">DCC39_15990</name>
</gene>